<dbReference type="Proteomes" id="UP000293781">
    <property type="component" value="Unassembled WGS sequence"/>
</dbReference>
<evidence type="ECO:0008006" key="4">
    <source>
        <dbReference type="Google" id="ProtNLM"/>
    </source>
</evidence>
<gene>
    <name evidence="2" type="ORF">EV382_2368</name>
</gene>
<reference evidence="2 3" key="1">
    <citation type="submission" date="2019-02" db="EMBL/GenBank/DDBJ databases">
        <title>Sequencing the genomes of 1000 actinobacteria strains.</title>
        <authorList>
            <person name="Klenk H.-P."/>
        </authorList>
    </citation>
    <scope>NUCLEOTIDE SEQUENCE [LARGE SCALE GENOMIC DNA]</scope>
    <source>
        <strain evidence="2 3">DSM 45888</strain>
    </source>
</reference>
<protein>
    <recommendedName>
        <fullName evidence="4">Lipoprotein</fullName>
    </recommendedName>
</protein>
<dbReference type="EMBL" id="SHKK01000001">
    <property type="protein sequence ID" value="RZT79171.1"/>
    <property type="molecule type" value="Genomic_DNA"/>
</dbReference>
<accession>A0A4Q7UG50</accession>
<comment type="caution">
    <text evidence="2">The sequence shown here is derived from an EMBL/GenBank/DDBJ whole genome shotgun (WGS) entry which is preliminary data.</text>
</comment>
<feature type="compositionally biased region" description="Polar residues" evidence="1">
    <location>
        <begin position="42"/>
        <end position="52"/>
    </location>
</feature>
<feature type="region of interest" description="Disordered" evidence="1">
    <location>
        <begin position="34"/>
        <end position="55"/>
    </location>
</feature>
<keyword evidence="3" id="KW-1185">Reference proteome</keyword>
<dbReference type="AlphaFoldDB" id="A0A4Q7UG50"/>
<evidence type="ECO:0000313" key="3">
    <source>
        <dbReference type="Proteomes" id="UP000293781"/>
    </source>
</evidence>
<dbReference type="PROSITE" id="PS51257">
    <property type="entry name" value="PROKAR_LIPOPROTEIN"/>
    <property type="match status" value="1"/>
</dbReference>
<name>A0A4Q7UG50_9ACTN</name>
<proteinExistence type="predicted"/>
<sequence>MPRRLLSSIALGIAMILAGCGGPRTGEKIVPATRPAEDLSHRTPTSAPTESSYALGPAPADLRTVDWARVPLPGDFCGVPQLLRLGDSGIEAESRTMGVVSIGRSGEVEYGDIDGDKRPEAVVGLGCTNGGGTASGQLGFAMVVVGAVRGQLTTLGTITPQYTPDSQSHIPLLGEVEFKKGEVAVHESWYRPSDSTCCPSGKAVTVWSYDAGRLTPGAPRVVA</sequence>
<evidence type="ECO:0000313" key="2">
    <source>
        <dbReference type="EMBL" id="RZT79171.1"/>
    </source>
</evidence>
<evidence type="ECO:0000256" key="1">
    <source>
        <dbReference type="SAM" id="MobiDB-lite"/>
    </source>
</evidence>
<organism evidence="2 3">
    <name type="scientific">Micromonospora violae</name>
    <dbReference type="NCBI Taxonomy" id="1278207"/>
    <lineage>
        <taxon>Bacteria</taxon>
        <taxon>Bacillati</taxon>
        <taxon>Actinomycetota</taxon>
        <taxon>Actinomycetes</taxon>
        <taxon>Micromonosporales</taxon>
        <taxon>Micromonosporaceae</taxon>
        <taxon>Micromonospora</taxon>
    </lineage>
</organism>